<keyword evidence="2" id="KW-0067">ATP-binding</keyword>
<organism evidence="4 5">
    <name type="scientific">Methanocaldococcus villosus KIN24-T80</name>
    <dbReference type="NCBI Taxonomy" id="1069083"/>
    <lineage>
        <taxon>Archaea</taxon>
        <taxon>Methanobacteriati</taxon>
        <taxon>Methanobacteriota</taxon>
        <taxon>Methanomada group</taxon>
        <taxon>Methanococci</taxon>
        <taxon>Methanococcales</taxon>
        <taxon>Methanocaldococcaceae</taxon>
        <taxon>Methanocaldococcus</taxon>
    </lineage>
</organism>
<protein>
    <submittedName>
        <fullName evidence="4">Cobyrinic acid ac-diamide synthase</fullName>
    </submittedName>
</protein>
<dbReference type="GO" id="GO:0051782">
    <property type="term" value="P:negative regulation of cell division"/>
    <property type="evidence" value="ECO:0007669"/>
    <property type="project" value="TreeGrafter"/>
</dbReference>
<accession>N6VS97</accession>
<reference evidence="4 5" key="1">
    <citation type="journal article" date="2013" name="Genome Announc.">
        <title>Draft Genome Sequence of a Highly Flagellated, Fast-Swimming Archaeon, Methanocaldococcus villosus Strain KIN24-T80 (DSM 22612).</title>
        <authorList>
            <person name="Thennarasu S."/>
            <person name="Polireddy D."/>
            <person name="Antony A."/>
            <person name="Yada M.R."/>
            <person name="Algarawi S."/>
            <person name="Sivakumar N."/>
        </authorList>
    </citation>
    <scope>NUCLEOTIDE SEQUENCE [LARGE SCALE GENOMIC DNA]</scope>
    <source>
        <strain evidence="4 5">KIN24-T80</strain>
    </source>
</reference>
<evidence type="ECO:0000313" key="5">
    <source>
        <dbReference type="Proteomes" id="UP000053695"/>
    </source>
</evidence>
<dbReference type="STRING" id="1069083.GCA_000371805_00051"/>
<dbReference type="PATRIC" id="fig|1069083.5.peg.95"/>
<dbReference type="InterPro" id="IPR027417">
    <property type="entry name" value="P-loop_NTPase"/>
</dbReference>
<dbReference type="GO" id="GO:0016887">
    <property type="term" value="F:ATP hydrolysis activity"/>
    <property type="evidence" value="ECO:0007669"/>
    <property type="project" value="TreeGrafter"/>
</dbReference>
<evidence type="ECO:0000256" key="2">
    <source>
        <dbReference type="ARBA" id="ARBA00022840"/>
    </source>
</evidence>
<evidence type="ECO:0000259" key="3">
    <source>
        <dbReference type="Pfam" id="PF01656"/>
    </source>
</evidence>
<dbReference type="PANTHER" id="PTHR43384">
    <property type="entry name" value="SEPTUM SITE-DETERMINING PROTEIN MIND HOMOLOG, CHLOROPLASTIC-RELATED"/>
    <property type="match status" value="1"/>
</dbReference>
<dbReference type="OrthoDB" id="31168at2157"/>
<dbReference type="Gene3D" id="3.40.50.300">
    <property type="entry name" value="P-loop containing nucleotide triphosphate hydrolases"/>
    <property type="match status" value="1"/>
</dbReference>
<evidence type="ECO:0000256" key="1">
    <source>
        <dbReference type="ARBA" id="ARBA00022741"/>
    </source>
</evidence>
<dbReference type="AlphaFoldDB" id="N6VS97"/>
<keyword evidence="1" id="KW-0547">Nucleotide-binding</keyword>
<dbReference type="EMBL" id="APMM01000003">
    <property type="protein sequence ID" value="ENN96750.1"/>
    <property type="molecule type" value="Genomic_DNA"/>
</dbReference>
<dbReference type="InterPro" id="IPR050625">
    <property type="entry name" value="ParA/MinD_ATPase"/>
</dbReference>
<dbReference type="PIRSF" id="PIRSF005647">
    <property type="entry name" value="CooC"/>
    <property type="match status" value="1"/>
</dbReference>
<gene>
    <name evidence="4" type="ORF">J422_00496</name>
</gene>
<dbReference type="CDD" id="cd02034">
    <property type="entry name" value="CooC1"/>
    <property type="match status" value="1"/>
</dbReference>
<dbReference type="GO" id="GO:0005829">
    <property type="term" value="C:cytosol"/>
    <property type="evidence" value="ECO:0007669"/>
    <property type="project" value="TreeGrafter"/>
</dbReference>
<name>N6VS97_9EURY</name>
<sequence length="248" mass="28199">MIIAVSGKGGVGKTAFTTLLIKALSKKTNSILVVDADPDSNLPETLGVEVEKTVGDIREELKKAIEENKDIGMSKIDYLKSKVYEILVETDNYDLLVMGRPEGSGCYCSVNNWLRQIIDELSKYYEYVVIDTEAGLEHLSRRTTQNVDTMIVITDPSKRGLGTAKRIKKLANELEVKFKDIYVVANKVKPEHEKLIEEYAKELKLNLIGKLPYNKEIAEYDLKGIPLWYLPEDNEVYKKVKEIVDKYF</sequence>
<dbReference type="Proteomes" id="UP000053695">
    <property type="component" value="Unassembled WGS sequence"/>
</dbReference>
<dbReference type="Pfam" id="PF01656">
    <property type="entry name" value="CbiA"/>
    <property type="match status" value="1"/>
</dbReference>
<evidence type="ECO:0000313" key="4">
    <source>
        <dbReference type="EMBL" id="ENN96750.1"/>
    </source>
</evidence>
<dbReference type="InterPro" id="IPR014433">
    <property type="entry name" value="CooC"/>
</dbReference>
<keyword evidence="5" id="KW-1185">Reference proteome</keyword>
<feature type="domain" description="CobQ/CobB/MinD/ParA nucleotide binding" evidence="3">
    <location>
        <begin position="2"/>
        <end position="226"/>
    </location>
</feature>
<dbReference type="SUPFAM" id="SSF52540">
    <property type="entry name" value="P-loop containing nucleoside triphosphate hydrolases"/>
    <property type="match status" value="1"/>
</dbReference>
<proteinExistence type="predicted"/>
<dbReference type="GO" id="GO:0005524">
    <property type="term" value="F:ATP binding"/>
    <property type="evidence" value="ECO:0007669"/>
    <property type="project" value="UniProtKB-KW"/>
</dbReference>
<dbReference type="PANTHER" id="PTHR43384:SF7">
    <property type="entry name" value="CARBON-MONOXIDE DEHYDROGENASE ACCESSORY PROTEIN"/>
    <property type="match status" value="1"/>
</dbReference>
<dbReference type="GO" id="GO:0009898">
    <property type="term" value="C:cytoplasmic side of plasma membrane"/>
    <property type="evidence" value="ECO:0007669"/>
    <property type="project" value="TreeGrafter"/>
</dbReference>
<dbReference type="InterPro" id="IPR002586">
    <property type="entry name" value="CobQ/CobB/MinD/ParA_Nub-bd_dom"/>
</dbReference>
<comment type="caution">
    <text evidence="4">The sequence shown here is derived from an EMBL/GenBank/DDBJ whole genome shotgun (WGS) entry which is preliminary data.</text>
</comment>
<dbReference type="FunFam" id="3.40.50.300:FF:001573">
    <property type="entry name" value="Carbon monoxide dehydrogenase accessory protein CooC"/>
    <property type="match status" value="1"/>
</dbReference>
<dbReference type="RefSeq" id="WP_004589781.1">
    <property type="nucleotide sequence ID" value="NZ_APMM01000003.1"/>
</dbReference>